<sequence length="47" mass="5267">MQLFSCNYVCFFGSSSLQCTGFVSFASESQLTLALNSWSHHMIVENN</sequence>
<reference evidence="1" key="1">
    <citation type="submission" date="2018-02" db="EMBL/GenBank/DDBJ databases">
        <title>Rhizophora mucronata_Transcriptome.</title>
        <authorList>
            <person name="Meera S.P."/>
            <person name="Sreeshan A."/>
            <person name="Augustine A."/>
        </authorList>
    </citation>
    <scope>NUCLEOTIDE SEQUENCE</scope>
    <source>
        <tissue evidence="1">Leaf</tissue>
    </source>
</reference>
<accession>A0A2P2P5S7</accession>
<dbReference type="AlphaFoldDB" id="A0A2P2P5S7"/>
<protein>
    <submittedName>
        <fullName evidence="1">Uncharacterized protein</fullName>
    </submittedName>
</protein>
<dbReference type="EMBL" id="GGEC01069631">
    <property type="protein sequence ID" value="MBX50115.1"/>
    <property type="molecule type" value="Transcribed_RNA"/>
</dbReference>
<name>A0A2P2P5S7_RHIMU</name>
<organism evidence="1">
    <name type="scientific">Rhizophora mucronata</name>
    <name type="common">Asiatic mangrove</name>
    <dbReference type="NCBI Taxonomy" id="61149"/>
    <lineage>
        <taxon>Eukaryota</taxon>
        <taxon>Viridiplantae</taxon>
        <taxon>Streptophyta</taxon>
        <taxon>Embryophyta</taxon>
        <taxon>Tracheophyta</taxon>
        <taxon>Spermatophyta</taxon>
        <taxon>Magnoliopsida</taxon>
        <taxon>eudicotyledons</taxon>
        <taxon>Gunneridae</taxon>
        <taxon>Pentapetalae</taxon>
        <taxon>rosids</taxon>
        <taxon>fabids</taxon>
        <taxon>Malpighiales</taxon>
        <taxon>Rhizophoraceae</taxon>
        <taxon>Rhizophora</taxon>
    </lineage>
</organism>
<evidence type="ECO:0000313" key="1">
    <source>
        <dbReference type="EMBL" id="MBX50115.1"/>
    </source>
</evidence>
<proteinExistence type="predicted"/>